<protein>
    <submittedName>
        <fullName evidence="1">Uncharacterized protein</fullName>
    </submittedName>
</protein>
<gene>
    <name evidence="1" type="ORF">MNBD_PLANCTO03-2216</name>
</gene>
<accession>A0A3B1DV56</accession>
<sequence>MSLDSSLKTKGGLSGKRSVLTRAERIAKLVAEKKIDTKKNGSLGLRKTLSS</sequence>
<name>A0A3B1DV56_9ZZZZ</name>
<dbReference type="AlphaFoldDB" id="A0A3B1DV56"/>
<proteinExistence type="predicted"/>
<organism evidence="1">
    <name type="scientific">hydrothermal vent metagenome</name>
    <dbReference type="NCBI Taxonomy" id="652676"/>
    <lineage>
        <taxon>unclassified sequences</taxon>
        <taxon>metagenomes</taxon>
        <taxon>ecological metagenomes</taxon>
    </lineage>
</organism>
<dbReference type="NCBIfam" id="TIGR04137">
    <property type="entry name" value="Chlam_Ver_rRNA"/>
    <property type="match status" value="1"/>
</dbReference>
<dbReference type="InterPro" id="IPR026405">
    <property type="entry name" value="Chlam/Ver/Plancto_rRNA"/>
</dbReference>
<dbReference type="EMBL" id="UOGK01000434">
    <property type="protein sequence ID" value="VAX40733.1"/>
    <property type="molecule type" value="Genomic_DNA"/>
</dbReference>
<reference evidence="1" key="1">
    <citation type="submission" date="2018-06" db="EMBL/GenBank/DDBJ databases">
        <authorList>
            <person name="Zhirakovskaya E."/>
        </authorList>
    </citation>
    <scope>NUCLEOTIDE SEQUENCE</scope>
</reference>
<evidence type="ECO:0000313" key="1">
    <source>
        <dbReference type="EMBL" id="VAX40733.1"/>
    </source>
</evidence>